<evidence type="ECO:0000256" key="1">
    <source>
        <dbReference type="ARBA" id="ARBA00012386"/>
    </source>
</evidence>
<organism evidence="9">
    <name type="scientific">Guillardia theta (strain CCMP2712)</name>
    <name type="common">Cryptophyte</name>
    <dbReference type="NCBI Taxonomy" id="905079"/>
    <lineage>
        <taxon>Eukaryota</taxon>
        <taxon>Cryptophyceae</taxon>
        <taxon>Pyrenomonadales</taxon>
        <taxon>Geminigeraceae</taxon>
        <taxon>Guillardia</taxon>
    </lineage>
</organism>
<feature type="region of interest" description="Disordered" evidence="7">
    <location>
        <begin position="344"/>
        <end position="379"/>
    </location>
</feature>
<dbReference type="RefSeq" id="XP_005832046.1">
    <property type="nucleotide sequence ID" value="XM_005831989.1"/>
</dbReference>
<evidence type="ECO:0000256" key="2">
    <source>
        <dbReference type="ARBA" id="ARBA00022679"/>
    </source>
</evidence>
<reference evidence="10" key="3">
    <citation type="submission" date="2016-03" db="UniProtKB">
        <authorList>
            <consortium name="EnsemblProtists"/>
        </authorList>
    </citation>
    <scope>IDENTIFICATION</scope>
</reference>
<feature type="region of interest" description="Disordered" evidence="7">
    <location>
        <begin position="68"/>
        <end position="105"/>
    </location>
</feature>
<dbReference type="STRING" id="905079.L1J958"/>
<dbReference type="EnsemblProtists" id="EKX45066">
    <property type="protein sequence ID" value="EKX45066"/>
    <property type="gene ID" value="GUITHDRAFT_139336"/>
</dbReference>
<dbReference type="SMART" id="SM01144">
    <property type="entry name" value="DTW"/>
    <property type="match status" value="1"/>
</dbReference>
<protein>
    <recommendedName>
        <fullName evidence="1">tRNA-uridine aminocarboxypropyltransferase</fullName>
        <ecNumber evidence="1">2.5.1.25</ecNumber>
    </recommendedName>
</protein>
<keyword evidence="2" id="KW-0808">Transferase</keyword>
<proteinExistence type="inferred from homology"/>
<keyword evidence="11" id="KW-1185">Reference proteome</keyword>
<dbReference type="Pfam" id="PF03942">
    <property type="entry name" value="DTW"/>
    <property type="match status" value="1"/>
</dbReference>
<accession>L1J958</accession>
<dbReference type="AlphaFoldDB" id="L1J958"/>
<dbReference type="eggNOG" id="KOG4382">
    <property type="taxonomic scope" value="Eukaryota"/>
</dbReference>
<dbReference type="GO" id="GO:0016432">
    <property type="term" value="F:tRNA-uridine aminocarboxypropyltransferase activity"/>
    <property type="evidence" value="ECO:0007669"/>
    <property type="project" value="UniProtKB-EC"/>
</dbReference>
<gene>
    <name evidence="9" type="ORF">GUITHDRAFT_139336</name>
</gene>
<dbReference type="PANTHER" id="PTHR21392:SF0">
    <property type="entry name" value="TRNA-URIDINE AMINOCARBOXYPROPYLTRANSFERASE 2"/>
    <property type="match status" value="1"/>
</dbReference>
<evidence type="ECO:0000313" key="11">
    <source>
        <dbReference type="Proteomes" id="UP000011087"/>
    </source>
</evidence>
<feature type="compositionally biased region" description="Low complexity" evidence="7">
    <location>
        <begin position="86"/>
        <end position="103"/>
    </location>
</feature>
<dbReference type="PaxDb" id="55529-EKX45066"/>
<reference evidence="9 11" key="1">
    <citation type="journal article" date="2012" name="Nature">
        <title>Algal genomes reveal evolutionary mosaicism and the fate of nucleomorphs.</title>
        <authorList>
            <consortium name="DOE Joint Genome Institute"/>
            <person name="Curtis B.A."/>
            <person name="Tanifuji G."/>
            <person name="Burki F."/>
            <person name="Gruber A."/>
            <person name="Irimia M."/>
            <person name="Maruyama S."/>
            <person name="Arias M.C."/>
            <person name="Ball S.G."/>
            <person name="Gile G.H."/>
            <person name="Hirakawa Y."/>
            <person name="Hopkins J.F."/>
            <person name="Kuo A."/>
            <person name="Rensing S.A."/>
            <person name="Schmutz J."/>
            <person name="Symeonidi A."/>
            <person name="Elias M."/>
            <person name="Eveleigh R.J."/>
            <person name="Herman E.K."/>
            <person name="Klute M.J."/>
            <person name="Nakayama T."/>
            <person name="Obornik M."/>
            <person name="Reyes-Prieto A."/>
            <person name="Armbrust E.V."/>
            <person name="Aves S.J."/>
            <person name="Beiko R.G."/>
            <person name="Coutinho P."/>
            <person name="Dacks J.B."/>
            <person name="Durnford D.G."/>
            <person name="Fast N.M."/>
            <person name="Green B.R."/>
            <person name="Grisdale C.J."/>
            <person name="Hempel F."/>
            <person name="Henrissat B."/>
            <person name="Hoppner M.P."/>
            <person name="Ishida K."/>
            <person name="Kim E."/>
            <person name="Koreny L."/>
            <person name="Kroth P.G."/>
            <person name="Liu Y."/>
            <person name="Malik S.B."/>
            <person name="Maier U.G."/>
            <person name="McRose D."/>
            <person name="Mock T."/>
            <person name="Neilson J.A."/>
            <person name="Onodera N.T."/>
            <person name="Poole A.M."/>
            <person name="Pritham E.J."/>
            <person name="Richards T.A."/>
            <person name="Rocap G."/>
            <person name="Roy S.W."/>
            <person name="Sarai C."/>
            <person name="Schaack S."/>
            <person name="Shirato S."/>
            <person name="Slamovits C.H."/>
            <person name="Spencer D.F."/>
            <person name="Suzuki S."/>
            <person name="Worden A.Z."/>
            <person name="Zauner S."/>
            <person name="Barry K."/>
            <person name="Bell C."/>
            <person name="Bharti A.K."/>
            <person name="Crow J.A."/>
            <person name="Grimwood J."/>
            <person name="Kramer R."/>
            <person name="Lindquist E."/>
            <person name="Lucas S."/>
            <person name="Salamov A."/>
            <person name="McFadden G.I."/>
            <person name="Lane C.E."/>
            <person name="Keeling P.J."/>
            <person name="Gray M.W."/>
            <person name="Grigoriev I.V."/>
            <person name="Archibald J.M."/>
        </authorList>
    </citation>
    <scope>NUCLEOTIDE SEQUENCE</scope>
    <source>
        <strain evidence="9 11">CCMP2712</strain>
    </source>
</reference>
<dbReference type="EC" id="2.5.1.25" evidence="1"/>
<evidence type="ECO:0000256" key="5">
    <source>
        <dbReference type="ARBA" id="ARBA00034489"/>
    </source>
</evidence>
<dbReference type="InterPro" id="IPR005636">
    <property type="entry name" value="DTW"/>
</dbReference>
<dbReference type="EMBL" id="JH993001">
    <property type="protein sequence ID" value="EKX45066.1"/>
    <property type="molecule type" value="Genomic_DNA"/>
</dbReference>
<keyword evidence="4" id="KW-0819">tRNA processing</keyword>
<evidence type="ECO:0000256" key="7">
    <source>
        <dbReference type="SAM" id="MobiDB-lite"/>
    </source>
</evidence>
<dbReference type="KEGG" id="gtt:GUITHDRAFT_139336"/>
<dbReference type="Proteomes" id="UP000011087">
    <property type="component" value="Unassembled WGS sequence"/>
</dbReference>
<evidence type="ECO:0000256" key="4">
    <source>
        <dbReference type="ARBA" id="ARBA00022694"/>
    </source>
</evidence>
<dbReference type="HOGENOM" id="CLU_055933_0_0_1"/>
<sequence>MGRAVCQRCGRPETVCVCSSLPAEKIMLKTKILVVQHPCECHKKIIGTVPLMELVLDNMQVVVARGNGAKEASTTRGRRGRKVGSDEGSPLSYDSSSSQDDSSLLQKVNDASDTAACPIQNKKGIIHGTLDGNPALEAALSDKKTLLLYPGPGAVDIETLQLDDSDSERTLIVVDGTWRQAGRVIREECIRRAVERGDVTRVQFARAGRSGYKFRKEPHQFCLSTLESVAYSLQYLEKTSEGERAVCHLMDTFSQMVSLQTSYIAKGGEVKDVNEEEEEEEDLDKRLVEIGSYVDCESAHKCPKDAVPRPYALFRQIKDYRTGKDIFVQDSEEMVCRKLNSQRKRGSRLTVLPIDAKEGGGGGGASWRRSRTSARSPRR</sequence>
<comment type="catalytic activity">
    <reaction evidence="6">
        <text>a uridine in tRNA + S-adenosyl-L-methionine = a 3-[(3S)-3-amino-3-carboxypropyl]uridine in tRNA + S-methyl-5'-thioadenosine + H(+)</text>
        <dbReference type="Rhea" id="RHEA:62432"/>
        <dbReference type="Rhea" id="RHEA-COMP:13339"/>
        <dbReference type="Rhea" id="RHEA-COMP:16092"/>
        <dbReference type="ChEBI" id="CHEBI:15378"/>
        <dbReference type="ChEBI" id="CHEBI:17509"/>
        <dbReference type="ChEBI" id="CHEBI:59789"/>
        <dbReference type="ChEBI" id="CHEBI:65315"/>
        <dbReference type="ChEBI" id="CHEBI:82930"/>
        <dbReference type="EC" id="2.5.1.25"/>
    </reaction>
</comment>
<dbReference type="OrthoDB" id="408541at2759"/>
<evidence type="ECO:0000313" key="9">
    <source>
        <dbReference type="EMBL" id="EKX45066.1"/>
    </source>
</evidence>
<dbReference type="PANTHER" id="PTHR21392">
    <property type="entry name" value="TRNA-URIDINE AMINOCARBOXYPROPYLTRANSFERASE 2"/>
    <property type="match status" value="1"/>
</dbReference>
<reference evidence="11" key="2">
    <citation type="submission" date="2012-11" db="EMBL/GenBank/DDBJ databases">
        <authorList>
            <person name="Kuo A."/>
            <person name="Curtis B.A."/>
            <person name="Tanifuji G."/>
            <person name="Burki F."/>
            <person name="Gruber A."/>
            <person name="Irimia M."/>
            <person name="Maruyama S."/>
            <person name="Arias M.C."/>
            <person name="Ball S.G."/>
            <person name="Gile G.H."/>
            <person name="Hirakawa Y."/>
            <person name="Hopkins J.F."/>
            <person name="Rensing S.A."/>
            <person name="Schmutz J."/>
            <person name="Symeonidi A."/>
            <person name="Elias M."/>
            <person name="Eveleigh R.J."/>
            <person name="Herman E.K."/>
            <person name="Klute M.J."/>
            <person name="Nakayama T."/>
            <person name="Obornik M."/>
            <person name="Reyes-Prieto A."/>
            <person name="Armbrust E.V."/>
            <person name="Aves S.J."/>
            <person name="Beiko R.G."/>
            <person name="Coutinho P."/>
            <person name="Dacks J.B."/>
            <person name="Durnford D.G."/>
            <person name="Fast N.M."/>
            <person name="Green B.R."/>
            <person name="Grisdale C."/>
            <person name="Hempe F."/>
            <person name="Henrissat B."/>
            <person name="Hoppner M.P."/>
            <person name="Ishida K.-I."/>
            <person name="Kim E."/>
            <person name="Koreny L."/>
            <person name="Kroth P.G."/>
            <person name="Liu Y."/>
            <person name="Malik S.-B."/>
            <person name="Maier U.G."/>
            <person name="McRose D."/>
            <person name="Mock T."/>
            <person name="Neilson J.A."/>
            <person name="Onodera N.T."/>
            <person name="Poole A.M."/>
            <person name="Pritham E.J."/>
            <person name="Richards T.A."/>
            <person name="Rocap G."/>
            <person name="Roy S.W."/>
            <person name="Sarai C."/>
            <person name="Schaack S."/>
            <person name="Shirato S."/>
            <person name="Slamovits C.H."/>
            <person name="Spencer D.F."/>
            <person name="Suzuki S."/>
            <person name="Worden A.Z."/>
            <person name="Zauner S."/>
            <person name="Barry K."/>
            <person name="Bell C."/>
            <person name="Bharti A.K."/>
            <person name="Crow J.A."/>
            <person name="Grimwood J."/>
            <person name="Kramer R."/>
            <person name="Lindquist E."/>
            <person name="Lucas S."/>
            <person name="Salamov A."/>
            <person name="McFadden G.I."/>
            <person name="Lane C.E."/>
            <person name="Keeling P.J."/>
            <person name="Gray M.W."/>
            <person name="Grigoriev I.V."/>
            <person name="Archibald J.M."/>
        </authorList>
    </citation>
    <scope>NUCLEOTIDE SEQUENCE</scope>
    <source>
        <strain evidence="11">CCMP2712</strain>
    </source>
</reference>
<evidence type="ECO:0000256" key="3">
    <source>
        <dbReference type="ARBA" id="ARBA00022691"/>
    </source>
</evidence>
<evidence type="ECO:0000256" key="6">
    <source>
        <dbReference type="ARBA" id="ARBA00048718"/>
    </source>
</evidence>
<evidence type="ECO:0000259" key="8">
    <source>
        <dbReference type="SMART" id="SM01144"/>
    </source>
</evidence>
<feature type="compositionally biased region" description="Basic residues" evidence="7">
    <location>
        <begin position="368"/>
        <end position="379"/>
    </location>
</feature>
<name>L1J958_GUITC</name>
<comment type="similarity">
    <text evidence="5">Belongs to the TDD superfamily. DTWD2 family.</text>
</comment>
<dbReference type="GeneID" id="17301774"/>
<keyword evidence="3" id="KW-0949">S-adenosyl-L-methionine</keyword>
<dbReference type="OMA" id="EARERCM"/>
<feature type="domain" description="DTW" evidence="8">
    <location>
        <begin position="2"/>
        <end position="265"/>
    </location>
</feature>
<dbReference type="GO" id="GO:0008033">
    <property type="term" value="P:tRNA processing"/>
    <property type="evidence" value="ECO:0007669"/>
    <property type="project" value="UniProtKB-KW"/>
</dbReference>
<dbReference type="InterPro" id="IPR039262">
    <property type="entry name" value="DTWD2/TAPT"/>
</dbReference>
<evidence type="ECO:0000313" key="10">
    <source>
        <dbReference type="EnsemblProtists" id="EKX45066"/>
    </source>
</evidence>